<evidence type="ECO:0000313" key="2">
    <source>
        <dbReference type="Proteomes" id="UP000596427"/>
    </source>
</evidence>
<dbReference type="InterPro" id="IPR036388">
    <property type="entry name" value="WH-like_DNA-bd_sf"/>
</dbReference>
<dbReference type="KEGG" id="xdi:EZH22_06635"/>
<dbReference type="SUPFAM" id="SSF46785">
    <property type="entry name" value="Winged helix' DNA-binding domain"/>
    <property type="match status" value="1"/>
</dbReference>
<name>A0A974SK91_9HYPH</name>
<proteinExistence type="predicted"/>
<accession>A0A974SK91</accession>
<organism evidence="1 2">
    <name type="scientific">Xanthobacter dioxanivorans</name>
    <dbReference type="NCBI Taxonomy" id="2528964"/>
    <lineage>
        <taxon>Bacteria</taxon>
        <taxon>Pseudomonadati</taxon>
        <taxon>Pseudomonadota</taxon>
        <taxon>Alphaproteobacteria</taxon>
        <taxon>Hyphomicrobiales</taxon>
        <taxon>Xanthobacteraceae</taxon>
        <taxon>Xanthobacter</taxon>
    </lineage>
</organism>
<dbReference type="RefSeq" id="WP_203194932.1">
    <property type="nucleotide sequence ID" value="NZ_CP063362.1"/>
</dbReference>
<evidence type="ECO:0000313" key="1">
    <source>
        <dbReference type="EMBL" id="QRG08019.1"/>
    </source>
</evidence>
<reference evidence="1 2" key="1">
    <citation type="submission" date="2020-10" db="EMBL/GenBank/DDBJ databases">
        <title>Degradation of 1,4-Dioxane by Xanthobacter sp. YN2, via a Novel Group-2 Soluble Di-Iron Monooxygenase.</title>
        <authorList>
            <person name="Ma F."/>
            <person name="Wang Y."/>
            <person name="Yang J."/>
            <person name="Guo H."/>
            <person name="Su D."/>
            <person name="Yu L."/>
        </authorList>
    </citation>
    <scope>NUCLEOTIDE SEQUENCE [LARGE SCALE GENOMIC DNA]</scope>
    <source>
        <strain evidence="1 2">YN2</strain>
    </source>
</reference>
<protein>
    <submittedName>
        <fullName evidence="1">Uncharacterized protein</fullName>
    </submittedName>
</protein>
<dbReference type="AlphaFoldDB" id="A0A974SK91"/>
<dbReference type="InterPro" id="IPR036390">
    <property type="entry name" value="WH_DNA-bd_sf"/>
</dbReference>
<dbReference type="EMBL" id="CP063362">
    <property type="protein sequence ID" value="QRG08019.1"/>
    <property type="molecule type" value="Genomic_DNA"/>
</dbReference>
<dbReference type="Proteomes" id="UP000596427">
    <property type="component" value="Chromosome"/>
</dbReference>
<gene>
    <name evidence="1" type="ORF">EZH22_06635</name>
</gene>
<keyword evidence="2" id="KW-1185">Reference proteome</keyword>
<sequence length="312" mass="32825">MQLLASGAGGERDVEQAGIAPIGAGPGLPEWLQAGVGAEAHAAMRAHPAFGRALSCVASGMTGLYAGNRLMNRLLGDRGRAVFGLLVLYLHALAPARGGGLTAARMAALCMHTGLCSRGRAKALLALMRWGGYVAPEADPGDRRSKPLVPQERLRALQRQRWDVMFGAVALVDPAMERLARRLGEPAFSDALIVALGDAFCAGYRVVSDAPPLDGLIDHDGALMVLLALLSCEDEDQPPPAIAELARRFDLSRAHVLQLLREGEARGLVQRGEKGAGRLSPAGRDAAGRFFAAAFCLVAASAREAEREAARA</sequence>
<dbReference type="Gene3D" id="1.10.10.10">
    <property type="entry name" value="Winged helix-like DNA-binding domain superfamily/Winged helix DNA-binding domain"/>
    <property type="match status" value="2"/>
</dbReference>